<name>A0A167BLX0_COLIC</name>
<dbReference type="STRING" id="1573173.A0A167BLX0"/>
<evidence type="ECO:0000313" key="1">
    <source>
        <dbReference type="EMBL" id="KZL81474.1"/>
    </source>
</evidence>
<dbReference type="Proteomes" id="UP000076584">
    <property type="component" value="Unassembled WGS sequence"/>
</dbReference>
<accession>A0A167BLX0</accession>
<organism evidence="1 2">
    <name type="scientific">Colletotrichum incanum</name>
    <name type="common">Soybean anthracnose fungus</name>
    <dbReference type="NCBI Taxonomy" id="1573173"/>
    <lineage>
        <taxon>Eukaryota</taxon>
        <taxon>Fungi</taxon>
        <taxon>Dikarya</taxon>
        <taxon>Ascomycota</taxon>
        <taxon>Pezizomycotina</taxon>
        <taxon>Sordariomycetes</taxon>
        <taxon>Hypocreomycetidae</taxon>
        <taxon>Glomerellales</taxon>
        <taxon>Glomerellaceae</taxon>
        <taxon>Colletotrichum</taxon>
        <taxon>Colletotrichum spaethianum species complex</taxon>
    </lineage>
</organism>
<evidence type="ECO:0000313" key="2">
    <source>
        <dbReference type="Proteomes" id="UP000076584"/>
    </source>
</evidence>
<proteinExistence type="predicted"/>
<sequence length="166" mass="18487">MASQRTVTNSNLGPITVKASADSGVRVISIASQGTLMSTRESRQEQVLWALTVDTTRLSWPTFFEHDNWPRKHQQFTIASSDPGIVSISLAISMRHSMNIANRWLITSAEKGVRNNLWVSMAKDFKSGKHYEPVGVGCLASKEAQDDASAKESWDWTRRKLQAHSA</sequence>
<protein>
    <submittedName>
        <fullName evidence="1">Short-chain dehydrogenase reductase</fullName>
    </submittedName>
</protein>
<reference evidence="1 2" key="1">
    <citation type="submission" date="2015-06" db="EMBL/GenBank/DDBJ databases">
        <title>Survival trade-offs in plant roots during colonization by closely related pathogenic and mutualistic fungi.</title>
        <authorList>
            <person name="Hacquard S."/>
            <person name="Kracher B."/>
            <person name="Hiruma K."/>
            <person name="Weinman A."/>
            <person name="Muench P."/>
            <person name="Garrido Oter R."/>
            <person name="Ver Loren van Themaat E."/>
            <person name="Dallerey J.-F."/>
            <person name="Damm U."/>
            <person name="Henrissat B."/>
            <person name="Lespinet O."/>
            <person name="Thon M."/>
            <person name="Kemen E."/>
            <person name="McHardy A.C."/>
            <person name="Schulze-Lefert P."/>
            <person name="O'Connell R.J."/>
        </authorList>
    </citation>
    <scope>NUCLEOTIDE SEQUENCE [LARGE SCALE GENOMIC DNA]</scope>
    <source>
        <strain evidence="1 2">MAFF 238704</strain>
    </source>
</reference>
<gene>
    <name evidence="1" type="ORF">CI238_12575</name>
</gene>
<keyword evidence="2" id="KW-1185">Reference proteome</keyword>
<comment type="caution">
    <text evidence="1">The sequence shown here is derived from an EMBL/GenBank/DDBJ whole genome shotgun (WGS) entry which is preliminary data.</text>
</comment>
<dbReference type="EMBL" id="LFIW01001644">
    <property type="protein sequence ID" value="KZL81474.1"/>
    <property type="molecule type" value="Genomic_DNA"/>
</dbReference>
<dbReference type="AlphaFoldDB" id="A0A167BLX0"/>